<gene>
    <name evidence="3" type="primary">CSON013461</name>
</gene>
<accession>A0A336MC43</accession>
<sequence length="203" mass="22471">MIKVTLFLFLFGISFLFESSNAQCLQCDSGTNATCVNPDGASGARACSNGAQCYVRVVDDGRVLRGCQSELPDTVKEKCSDKEDEVTCKLCNFNACNAGLFPHHRIFCHFCDERNSNRNCSLAIEGTPSPCRTYTANDKCIVRKEGDHVIRQCLSDYEDCSKEKSCKTCDSHGCNNQEYNSGITLHNSFIFIAVAVLITKLFQ</sequence>
<feature type="domain" description="DUF753" evidence="2">
    <location>
        <begin position="108"/>
        <end position="175"/>
    </location>
</feature>
<keyword evidence="1" id="KW-0732">Signal</keyword>
<reference evidence="3" key="1">
    <citation type="submission" date="2018-07" db="EMBL/GenBank/DDBJ databases">
        <authorList>
            <person name="Quirk P.G."/>
            <person name="Krulwich T.A."/>
        </authorList>
    </citation>
    <scope>NUCLEOTIDE SEQUENCE</scope>
</reference>
<dbReference type="InterPro" id="IPR008472">
    <property type="entry name" value="DUF753"/>
</dbReference>
<dbReference type="OMA" id="NHAYSKV"/>
<protein>
    <submittedName>
        <fullName evidence="3">CSON013461 protein</fullName>
    </submittedName>
</protein>
<proteinExistence type="predicted"/>
<feature type="signal peptide" evidence="1">
    <location>
        <begin position="1"/>
        <end position="22"/>
    </location>
</feature>
<feature type="chain" id="PRO_5016445573" evidence="1">
    <location>
        <begin position="23"/>
        <end position="203"/>
    </location>
</feature>
<dbReference type="EMBL" id="UFQT01000679">
    <property type="protein sequence ID" value="SSX26489.1"/>
    <property type="molecule type" value="Genomic_DNA"/>
</dbReference>
<evidence type="ECO:0000259" key="2">
    <source>
        <dbReference type="Pfam" id="PF05444"/>
    </source>
</evidence>
<name>A0A336MC43_CULSO</name>
<dbReference type="VEuPathDB" id="VectorBase:CSON013461"/>
<evidence type="ECO:0000313" key="3">
    <source>
        <dbReference type="EMBL" id="SSX26489.1"/>
    </source>
</evidence>
<evidence type="ECO:0000256" key="1">
    <source>
        <dbReference type="SAM" id="SignalP"/>
    </source>
</evidence>
<dbReference type="AlphaFoldDB" id="A0A336MC43"/>
<organism evidence="3">
    <name type="scientific">Culicoides sonorensis</name>
    <name type="common">Biting midge</name>
    <dbReference type="NCBI Taxonomy" id="179676"/>
    <lineage>
        <taxon>Eukaryota</taxon>
        <taxon>Metazoa</taxon>
        <taxon>Ecdysozoa</taxon>
        <taxon>Arthropoda</taxon>
        <taxon>Hexapoda</taxon>
        <taxon>Insecta</taxon>
        <taxon>Pterygota</taxon>
        <taxon>Neoptera</taxon>
        <taxon>Endopterygota</taxon>
        <taxon>Diptera</taxon>
        <taxon>Nematocera</taxon>
        <taxon>Chironomoidea</taxon>
        <taxon>Ceratopogonidae</taxon>
        <taxon>Ceratopogoninae</taxon>
        <taxon>Culicoides</taxon>
        <taxon>Monoculicoides</taxon>
    </lineage>
</organism>
<dbReference type="Pfam" id="PF05444">
    <property type="entry name" value="DUF753"/>
    <property type="match status" value="2"/>
</dbReference>
<feature type="domain" description="DUF753" evidence="2">
    <location>
        <begin position="23"/>
        <end position="97"/>
    </location>
</feature>
<dbReference type="PANTHER" id="PTHR21721:SF25">
    <property type="entry name" value="LP18071P"/>
    <property type="match status" value="1"/>
</dbReference>
<dbReference type="PANTHER" id="PTHR21721">
    <property type="entry name" value="GH09876P-RELATED"/>
    <property type="match status" value="1"/>
</dbReference>